<keyword evidence="2" id="KW-1185">Reference proteome</keyword>
<dbReference type="EMBL" id="RSCJ01000005">
    <property type="protein sequence ID" value="RUR84071.1"/>
    <property type="molecule type" value="Genomic_DNA"/>
</dbReference>
<reference evidence="1 2" key="1">
    <citation type="journal article" date="2019" name="Genome Biol. Evol.">
        <title>Day and night: Metabolic profiles and evolutionary relationships of six axenic non-marine cyanobacteria.</title>
        <authorList>
            <person name="Will S.E."/>
            <person name="Henke P."/>
            <person name="Boedeker C."/>
            <person name="Huang S."/>
            <person name="Brinkmann H."/>
            <person name="Rohde M."/>
            <person name="Jarek M."/>
            <person name="Friedl T."/>
            <person name="Seufert S."/>
            <person name="Schumacher M."/>
            <person name="Overmann J."/>
            <person name="Neumann-Schaal M."/>
            <person name="Petersen J."/>
        </authorList>
    </citation>
    <scope>NUCLEOTIDE SEQUENCE [LARGE SCALE GENOMIC DNA]</scope>
    <source>
        <strain evidence="1 2">PCC 6912</strain>
    </source>
</reference>
<evidence type="ECO:0000313" key="1">
    <source>
        <dbReference type="EMBL" id="RUR84071.1"/>
    </source>
</evidence>
<dbReference type="AlphaFoldDB" id="A0A3S5K2A6"/>
<evidence type="ECO:0008006" key="3">
    <source>
        <dbReference type="Google" id="ProtNLM"/>
    </source>
</evidence>
<dbReference type="InterPro" id="IPR025578">
    <property type="entry name" value="DUF4359"/>
</dbReference>
<dbReference type="OrthoDB" id="573423at2"/>
<proteinExistence type="predicted"/>
<name>A0A3S5K2A6_CHLFR</name>
<dbReference type="Proteomes" id="UP000268857">
    <property type="component" value="Unassembled WGS sequence"/>
</dbReference>
<accession>A0A3S5K2A6</accession>
<evidence type="ECO:0000313" key="2">
    <source>
        <dbReference type="Proteomes" id="UP000268857"/>
    </source>
</evidence>
<gene>
    <name evidence="1" type="ORF">PCC6912_16650</name>
</gene>
<dbReference type="Pfam" id="PF14271">
    <property type="entry name" value="DUF4359"/>
    <property type="match status" value="1"/>
</dbReference>
<protein>
    <recommendedName>
        <fullName evidence="3">DUF4359 domain-containing protein</fullName>
    </recommendedName>
</protein>
<organism evidence="1 2">
    <name type="scientific">Chlorogloeopsis fritschii PCC 6912</name>
    <dbReference type="NCBI Taxonomy" id="211165"/>
    <lineage>
        <taxon>Bacteria</taxon>
        <taxon>Bacillati</taxon>
        <taxon>Cyanobacteriota</taxon>
        <taxon>Cyanophyceae</taxon>
        <taxon>Nostocales</taxon>
        <taxon>Chlorogloeopsidaceae</taxon>
        <taxon>Chlorogloeopsis</taxon>
    </lineage>
</organism>
<comment type="caution">
    <text evidence="1">The sequence shown here is derived from an EMBL/GenBank/DDBJ whole genome shotgun (WGS) entry which is preliminary data.</text>
</comment>
<dbReference type="RefSeq" id="WP_016873483.1">
    <property type="nucleotide sequence ID" value="NZ_AJLN01000045.1"/>
</dbReference>
<sequence>MKTVLQSRLGKSLLLLMTVSGVMLFTNPKKDTYIDYAATRLTSEIQNSICQGPKLPQGLLWEEVGKITTTTCKSGLSTGLAFQSISIKEFIADSTEQQNFFIFSTYTTKVSQYNFKTIGAFGNFLTFQK</sequence>